<feature type="non-terminal residue" evidence="3">
    <location>
        <position position="1"/>
    </location>
</feature>
<dbReference type="RefSeq" id="XP_040634623.1">
    <property type="nucleotide sequence ID" value="XM_040783324.1"/>
</dbReference>
<sequence>ALATPANCIAEFSLIPIGSLLKHLNVFFAQQIADIQRLMQQSGLKYQVHATGTTIERPWDQVSQIIGFAHTLIHHQGIVWIQTDIQI</sequence>
<dbReference type="Gene3D" id="3.30.70.930">
    <property type="match status" value="1"/>
</dbReference>
<name>A0A017S1K4_ASPRC</name>
<comment type="similarity">
    <text evidence="1">Belongs to the UPF0045 family.</text>
</comment>
<protein>
    <recommendedName>
        <fullName evidence="2">Thiamine-binding protein domain-containing protein</fullName>
    </recommendedName>
</protein>
<dbReference type="AlphaFoldDB" id="A0A017S1K4"/>
<feature type="domain" description="Thiamine-binding protein" evidence="2">
    <location>
        <begin position="10"/>
        <end position="87"/>
    </location>
</feature>
<dbReference type="Pfam" id="PF01910">
    <property type="entry name" value="Thiamine_BP"/>
    <property type="match status" value="1"/>
</dbReference>
<evidence type="ECO:0000313" key="4">
    <source>
        <dbReference type="Proteomes" id="UP000019804"/>
    </source>
</evidence>
<dbReference type="HOGENOM" id="CLU_137479_0_2_1"/>
<evidence type="ECO:0000259" key="2">
    <source>
        <dbReference type="Pfam" id="PF01910"/>
    </source>
</evidence>
<dbReference type="GO" id="GO:0005829">
    <property type="term" value="C:cytosol"/>
    <property type="evidence" value="ECO:0007669"/>
    <property type="project" value="TreeGrafter"/>
</dbReference>
<dbReference type="PANTHER" id="PTHR33777">
    <property type="entry name" value="UPF0045 PROTEIN ECM15"/>
    <property type="match status" value="1"/>
</dbReference>
<dbReference type="InterPro" id="IPR002767">
    <property type="entry name" value="Thiamine_BP"/>
</dbReference>
<dbReference type="EMBL" id="KK088451">
    <property type="protein sequence ID" value="EYE90933.1"/>
    <property type="molecule type" value="Genomic_DNA"/>
</dbReference>
<dbReference type="PANTHER" id="PTHR33777:SF1">
    <property type="entry name" value="UPF0045 PROTEIN ECM15"/>
    <property type="match status" value="1"/>
</dbReference>
<dbReference type="InterPro" id="IPR051614">
    <property type="entry name" value="UPF0045_domain"/>
</dbReference>
<feature type="non-terminal residue" evidence="3">
    <location>
        <position position="87"/>
    </location>
</feature>
<reference evidence="4" key="1">
    <citation type="journal article" date="2014" name="Nat. Commun.">
        <title>Genomic adaptations of the halophilic Dead Sea filamentous fungus Eurotium rubrum.</title>
        <authorList>
            <person name="Kis-Papo T."/>
            <person name="Weig A.R."/>
            <person name="Riley R."/>
            <person name="Persoh D."/>
            <person name="Salamov A."/>
            <person name="Sun H."/>
            <person name="Lipzen A."/>
            <person name="Wasser S.P."/>
            <person name="Rambold G."/>
            <person name="Grigoriev I.V."/>
            <person name="Nevo E."/>
        </authorList>
    </citation>
    <scope>NUCLEOTIDE SEQUENCE [LARGE SCALE GENOMIC DNA]</scope>
    <source>
        <strain evidence="4">CBS 135680</strain>
    </source>
</reference>
<evidence type="ECO:0000256" key="1">
    <source>
        <dbReference type="ARBA" id="ARBA00010272"/>
    </source>
</evidence>
<accession>A0A017S1K4</accession>
<evidence type="ECO:0000313" key="3">
    <source>
        <dbReference type="EMBL" id="EYE90933.1"/>
    </source>
</evidence>
<dbReference type="InterPro" id="IPR029756">
    <property type="entry name" value="MTH1187/YkoF-like"/>
</dbReference>
<gene>
    <name evidence="3" type="ORF">EURHEDRAFT_418320</name>
</gene>
<dbReference type="OrthoDB" id="5587367at2759"/>
<organism evidence="3 4">
    <name type="scientific">Aspergillus ruber (strain CBS 135680)</name>
    <dbReference type="NCBI Taxonomy" id="1388766"/>
    <lineage>
        <taxon>Eukaryota</taxon>
        <taxon>Fungi</taxon>
        <taxon>Dikarya</taxon>
        <taxon>Ascomycota</taxon>
        <taxon>Pezizomycotina</taxon>
        <taxon>Eurotiomycetes</taxon>
        <taxon>Eurotiomycetidae</taxon>
        <taxon>Eurotiales</taxon>
        <taxon>Aspergillaceae</taxon>
        <taxon>Aspergillus</taxon>
        <taxon>Aspergillus subgen. Aspergillus</taxon>
    </lineage>
</organism>
<keyword evidence="4" id="KW-1185">Reference proteome</keyword>
<proteinExistence type="inferred from homology"/>
<dbReference type="GeneID" id="63698448"/>
<dbReference type="SUPFAM" id="SSF89957">
    <property type="entry name" value="MTH1187/YkoF-like"/>
    <property type="match status" value="1"/>
</dbReference>
<dbReference type="Proteomes" id="UP000019804">
    <property type="component" value="Unassembled WGS sequence"/>
</dbReference>